<reference evidence="1" key="1">
    <citation type="submission" date="2018-06" db="EMBL/GenBank/DDBJ databases">
        <authorList>
            <person name="Zhirakovskaya E."/>
        </authorList>
    </citation>
    <scope>NUCLEOTIDE SEQUENCE</scope>
</reference>
<accession>A0A3B0YNR9</accession>
<gene>
    <name evidence="1" type="ORF">MNBD_GAMMA15-2420</name>
</gene>
<evidence type="ECO:0000313" key="1">
    <source>
        <dbReference type="EMBL" id="VAW75959.1"/>
    </source>
</evidence>
<sequence length="75" mass="8493">MSPQQTFVVTLEISAEAYQRMYSGEAHNVVAQDAEGRRIQFPAHALRKFVTNLGVHGTFLIRVDADHRLIDIQRA</sequence>
<organism evidence="1">
    <name type="scientific">hydrothermal vent metagenome</name>
    <dbReference type="NCBI Taxonomy" id="652676"/>
    <lineage>
        <taxon>unclassified sequences</taxon>
        <taxon>metagenomes</taxon>
        <taxon>ecological metagenomes</taxon>
    </lineage>
</organism>
<evidence type="ECO:0008006" key="2">
    <source>
        <dbReference type="Google" id="ProtNLM"/>
    </source>
</evidence>
<dbReference type="Pfam" id="PF11197">
    <property type="entry name" value="DUF2835"/>
    <property type="match status" value="1"/>
</dbReference>
<protein>
    <recommendedName>
        <fullName evidence="2">DUF2835 domain-containing protein</fullName>
    </recommendedName>
</protein>
<proteinExistence type="predicted"/>
<dbReference type="EMBL" id="UOFN01000053">
    <property type="protein sequence ID" value="VAW75959.1"/>
    <property type="molecule type" value="Genomic_DNA"/>
</dbReference>
<dbReference type="AlphaFoldDB" id="A0A3B0YNR9"/>
<name>A0A3B0YNR9_9ZZZZ</name>
<dbReference type="InterPro" id="IPR021363">
    <property type="entry name" value="DUF2835"/>
</dbReference>